<dbReference type="Proteomes" id="UP000494119">
    <property type="component" value="Unassembled WGS sequence"/>
</dbReference>
<keyword evidence="2" id="KW-0288">FMN</keyword>
<dbReference type="InterPro" id="IPR008254">
    <property type="entry name" value="Flavodoxin/NO_synth"/>
</dbReference>
<organism evidence="4 5">
    <name type="scientific">Paraburkholderia caffeinitolerans</name>
    <dbReference type="NCBI Taxonomy" id="1723730"/>
    <lineage>
        <taxon>Bacteria</taxon>
        <taxon>Pseudomonadati</taxon>
        <taxon>Pseudomonadota</taxon>
        <taxon>Betaproteobacteria</taxon>
        <taxon>Burkholderiales</taxon>
        <taxon>Burkholderiaceae</taxon>
        <taxon>Paraburkholderia</taxon>
    </lineage>
</organism>
<accession>A0A6J5FY26</accession>
<dbReference type="GO" id="GO:0010181">
    <property type="term" value="F:FMN binding"/>
    <property type="evidence" value="ECO:0007669"/>
    <property type="project" value="InterPro"/>
</dbReference>
<evidence type="ECO:0000259" key="3">
    <source>
        <dbReference type="Pfam" id="PF12682"/>
    </source>
</evidence>
<evidence type="ECO:0000313" key="5">
    <source>
        <dbReference type="Proteomes" id="UP000494119"/>
    </source>
</evidence>
<keyword evidence="5" id="KW-1185">Reference proteome</keyword>
<evidence type="ECO:0000256" key="1">
    <source>
        <dbReference type="ARBA" id="ARBA00022630"/>
    </source>
</evidence>
<name>A0A6J5FY26_9BURK</name>
<dbReference type="PANTHER" id="PTHR39201">
    <property type="entry name" value="EXPORTED PROTEIN-RELATED"/>
    <property type="match status" value="1"/>
</dbReference>
<dbReference type="SUPFAM" id="SSF52218">
    <property type="entry name" value="Flavoproteins"/>
    <property type="match status" value="1"/>
</dbReference>
<dbReference type="Pfam" id="PF12682">
    <property type="entry name" value="Flavodoxin_4"/>
    <property type="match status" value="1"/>
</dbReference>
<feature type="domain" description="Flavodoxin-like" evidence="3">
    <location>
        <begin position="7"/>
        <end position="129"/>
    </location>
</feature>
<keyword evidence="1" id="KW-0285">Flavoprotein</keyword>
<gene>
    <name evidence="4" type="ORF">LMG28688_02790</name>
</gene>
<dbReference type="RefSeq" id="WP_129563694.1">
    <property type="nucleotide sequence ID" value="NZ_CADIKL010000011.1"/>
</dbReference>
<dbReference type="InterPro" id="IPR029039">
    <property type="entry name" value="Flavoprotein-like_sf"/>
</dbReference>
<dbReference type="Gene3D" id="3.40.50.360">
    <property type="match status" value="1"/>
</dbReference>
<sequence length="174" mass="19254">MSAPSRILVVFYSRSETTAEFAGRLAAELDGDYERLQEVDFGRRAGPFGFLRSILDVVRKRPAHLRPMTHALANYDVVLVGTPVWAARASTPVATWLAQHGHEVRATAFFCTMGARGSEDTFAQMQQLAHRAPLATCAISARDMQRDVAVEKVARFVLAIKDALAAREREVVVR</sequence>
<dbReference type="EMBL" id="CADIKL010000011">
    <property type="protein sequence ID" value="CAB3788944.1"/>
    <property type="molecule type" value="Genomic_DNA"/>
</dbReference>
<evidence type="ECO:0000256" key="2">
    <source>
        <dbReference type="ARBA" id="ARBA00022643"/>
    </source>
</evidence>
<dbReference type="AlphaFoldDB" id="A0A6J5FY26"/>
<evidence type="ECO:0000313" key="4">
    <source>
        <dbReference type="EMBL" id="CAB3788944.1"/>
    </source>
</evidence>
<protein>
    <recommendedName>
        <fullName evidence="3">Flavodoxin-like domain-containing protein</fullName>
    </recommendedName>
</protein>
<dbReference type="PANTHER" id="PTHR39201:SF1">
    <property type="entry name" value="FLAVODOXIN-LIKE DOMAIN-CONTAINING PROTEIN"/>
    <property type="match status" value="1"/>
</dbReference>
<reference evidence="4 5" key="1">
    <citation type="submission" date="2020-04" db="EMBL/GenBank/DDBJ databases">
        <authorList>
            <person name="De Canck E."/>
        </authorList>
    </citation>
    <scope>NUCLEOTIDE SEQUENCE [LARGE SCALE GENOMIC DNA]</scope>
    <source>
        <strain evidence="4 5">LMG 28688</strain>
    </source>
</reference>
<proteinExistence type="predicted"/>